<organism evidence="1 2">
    <name type="scientific">Halorubrum pleomorphic virus 2</name>
    <dbReference type="NCBI Taxonomy" id="1156719"/>
    <lineage>
        <taxon>Viruses</taxon>
        <taxon>Monodnaviria</taxon>
        <taxon>Trapavirae</taxon>
        <taxon>Saleviricota</taxon>
        <taxon>Huolimaviricetes</taxon>
        <taxon>Haloruvirales</taxon>
        <taxon>Pleolipoviridae</taxon>
        <taxon>Alphapleolipovirus</taxon>
        <taxon>Alphapleolipovirus thailandense</taxon>
    </lineage>
</organism>
<sequence length="128" mass="13705">MLGDLSSLAPACRSGLPASRSSLLDDTLRLASLVVSSTDLVRGLPGFRAVSLAPPISCASVVRQQLARRVSLGLRFSTTCVSFARRPPAFGRRRVGSQRAGRFRRATDVLPRRAGRRSAGWLSRASIG</sequence>
<dbReference type="GeneID" id="11948242"/>
<dbReference type="KEGG" id="vg:11948242"/>
<dbReference type="Proteomes" id="UP000007571">
    <property type="component" value="Segment"/>
</dbReference>
<keyword evidence="2" id="KW-1185">Reference proteome</keyword>
<accession>H9ABM7</accession>
<name>H9ABM7_9VIRU</name>
<gene>
    <name evidence="1" type="primary">ORF13</name>
</gene>
<dbReference type="RefSeq" id="YP_005454270.1">
    <property type="nucleotide sequence ID" value="NC_017087.1"/>
</dbReference>
<dbReference type="EMBL" id="JN882264">
    <property type="protein sequence ID" value="AFD03997.1"/>
    <property type="molecule type" value="Genomic_DNA"/>
</dbReference>
<evidence type="ECO:0000313" key="1">
    <source>
        <dbReference type="EMBL" id="AFD03997.1"/>
    </source>
</evidence>
<protein>
    <submittedName>
        <fullName evidence="1">ORF13</fullName>
    </submittedName>
</protein>
<proteinExistence type="predicted"/>
<evidence type="ECO:0000313" key="2">
    <source>
        <dbReference type="Proteomes" id="UP000007571"/>
    </source>
</evidence>
<reference evidence="1 2" key="1">
    <citation type="journal article" date="2012" name="Nucleic Acids Res.">
        <title>Related haloarchaeal pleomorphic viruses contain different genome types.</title>
        <authorList>
            <person name="Sencilo A."/>
            <person name="Paulin L."/>
            <person name="Kellner S."/>
            <person name="Helm M."/>
            <person name="Roine E."/>
        </authorList>
    </citation>
    <scope>NUCLEOTIDE SEQUENCE [LARGE SCALE GENOMIC DNA]</scope>
</reference>